<protein>
    <recommendedName>
        <fullName evidence="4">DoxX family protein</fullName>
    </recommendedName>
</protein>
<evidence type="ECO:0000313" key="2">
    <source>
        <dbReference type="EMBL" id="QDA58115.1"/>
    </source>
</evidence>
<feature type="transmembrane region" description="Helical" evidence="1">
    <location>
        <begin position="62"/>
        <end position="81"/>
    </location>
</feature>
<sequence>MKPEIRLAQWLMASVFIVMGGYRLWGALHGVPTANATLAFSAVEFLLGLLIAAGWRLRAMALLAALLMLVDAALSHRFWLLQGAEQGAQLLHFMKNIGFVGGLLLLATVAGGGKRR</sequence>
<evidence type="ECO:0000256" key="1">
    <source>
        <dbReference type="SAM" id="Phobius"/>
    </source>
</evidence>
<keyword evidence="3" id="KW-1185">Reference proteome</keyword>
<keyword evidence="1" id="KW-0812">Transmembrane</keyword>
<dbReference type="Proteomes" id="UP000308149">
    <property type="component" value="Chromosome"/>
</dbReference>
<dbReference type="EMBL" id="CP040871">
    <property type="protein sequence ID" value="QDA58115.1"/>
    <property type="molecule type" value="Genomic_DNA"/>
</dbReference>
<evidence type="ECO:0008006" key="4">
    <source>
        <dbReference type="Google" id="ProtNLM"/>
    </source>
</evidence>
<dbReference type="OrthoDB" id="9792760at2"/>
<accession>A0A5B7ZU00</accession>
<feature type="transmembrane region" description="Helical" evidence="1">
    <location>
        <begin position="7"/>
        <end position="25"/>
    </location>
</feature>
<keyword evidence="1" id="KW-1133">Transmembrane helix</keyword>
<feature type="transmembrane region" description="Helical" evidence="1">
    <location>
        <begin position="93"/>
        <end position="113"/>
    </location>
</feature>
<gene>
    <name evidence="2" type="ORF">FHQ07_12780</name>
</gene>
<reference evidence="2 3" key="1">
    <citation type="submission" date="2019-06" db="EMBL/GenBank/DDBJ databases">
        <title>Thermomonas aquatica sp. nov., isolated from an industrial wastewater treatment plant.</title>
        <authorList>
            <person name="Jeon J.H."/>
            <person name="Park D.-S."/>
        </authorList>
    </citation>
    <scope>NUCLEOTIDE SEQUENCE [LARGE SCALE GENOMIC DNA]</scope>
    <source>
        <strain evidence="2 3">SY21</strain>
    </source>
</reference>
<proteinExistence type="predicted"/>
<evidence type="ECO:0000313" key="3">
    <source>
        <dbReference type="Proteomes" id="UP000308149"/>
    </source>
</evidence>
<name>A0A5B7ZU00_9GAMM</name>
<dbReference type="KEGG" id="thes:FHQ07_12780"/>
<keyword evidence="1" id="KW-0472">Membrane</keyword>
<organism evidence="2 3">
    <name type="scientific">Thermomonas aquatica</name>
    <dbReference type="NCBI Taxonomy" id="2202149"/>
    <lineage>
        <taxon>Bacteria</taxon>
        <taxon>Pseudomonadati</taxon>
        <taxon>Pseudomonadota</taxon>
        <taxon>Gammaproteobacteria</taxon>
        <taxon>Lysobacterales</taxon>
        <taxon>Lysobacteraceae</taxon>
        <taxon>Thermomonas</taxon>
    </lineage>
</organism>
<feature type="transmembrane region" description="Helical" evidence="1">
    <location>
        <begin position="37"/>
        <end position="55"/>
    </location>
</feature>
<dbReference type="AlphaFoldDB" id="A0A5B7ZU00"/>